<dbReference type="Proteomes" id="UP001194469">
    <property type="component" value="Unassembled WGS sequence"/>
</dbReference>
<keyword evidence="3" id="KW-1185">Reference proteome</keyword>
<evidence type="ECO:0000256" key="1">
    <source>
        <dbReference type="SAM" id="MobiDB-lite"/>
    </source>
</evidence>
<organism evidence="2 3">
    <name type="scientific">Nitratidesulfovibrio oxamicus</name>
    <dbReference type="NCBI Taxonomy" id="32016"/>
    <lineage>
        <taxon>Bacteria</taxon>
        <taxon>Pseudomonadati</taxon>
        <taxon>Thermodesulfobacteriota</taxon>
        <taxon>Desulfovibrionia</taxon>
        <taxon>Desulfovibrionales</taxon>
        <taxon>Desulfovibrionaceae</taxon>
        <taxon>Nitratidesulfovibrio</taxon>
    </lineage>
</organism>
<gene>
    <name evidence="2" type="ORF">FVW20_05225</name>
</gene>
<sequence>MEPPMTKPPQSPMSPALPPPLSLLAESMLAQEIHTTQTQLGDRSTYVGMSDIGAATECLRSAAARKLASPNTQPHIIPPQHVGSILKRHLPLHRGHWQEAGITDALTRSGHRLIPQLEISATFHGVPIKAHLDITLIHEAPTPVIRVLELKSNGHLPETLYTSNEVQLYGQIGLLESTWHRPRCSLRDEDGQPVFTRKTFPEAARLLFGIDLPSTPEGVAIEGWVLSISMADAKAFGPYTPNRAMLGICCNTAADLWQAGNAIKAGLLTLDDLPYCQGFHPLCDWCDANATCPKFRPMRVDGMPVDLGPAHAADLDQLAGLKERKLAIEGDIAAIEGRIRTAFQRIAAVSDSMARDWITAGRHRFRVASIPGRQTIDQASLQEELQALTGDPQTATDILERARKTGQPHERLFISPINGKGE</sequence>
<protein>
    <recommendedName>
        <fullName evidence="4">PD-(D/E)XK nuclease superfamily protein</fullName>
    </recommendedName>
</protein>
<evidence type="ECO:0008006" key="4">
    <source>
        <dbReference type="Google" id="ProtNLM"/>
    </source>
</evidence>
<comment type="caution">
    <text evidence="2">The sequence shown here is derived from an EMBL/GenBank/DDBJ whole genome shotgun (WGS) entry which is preliminary data.</text>
</comment>
<proteinExistence type="predicted"/>
<evidence type="ECO:0000313" key="3">
    <source>
        <dbReference type="Proteomes" id="UP001194469"/>
    </source>
</evidence>
<reference evidence="2 3" key="1">
    <citation type="submission" date="2019-08" db="EMBL/GenBank/DDBJ databases">
        <authorList>
            <person name="Luo N."/>
        </authorList>
    </citation>
    <scope>NUCLEOTIDE SEQUENCE [LARGE SCALE GENOMIC DNA]</scope>
    <source>
        <strain evidence="2 3">NCIMB 9442</strain>
    </source>
</reference>
<feature type="region of interest" description="Disordered" evidence="1">
    <location>
        <begin position="1"/>
        <end position="20"/>
    </location>
</feature>
<name>A0ABS0J203_9BACT</name>
<accession>A0ABS0J203</accession>
<dbReference type="EMBL" id="VRYY01000111">
    <property type="protein sequence ID" value="MBG3876445.1"/>
    <property type="molecule type" value="Genomic_DNA"/>
</dbReference>
<evidence type="ECO:0000313" key="2">
    <source>
        <dbReference type="EMBL" id="MBG3876445.1"/>
    </source>
</evidence>